<evidence type="ECO:0000256" key="1">
    <source>
        <dbReference type="ARBA" id="ARBA00000900"/>
    </source>
</evidence>
<dbReference type="InterPro" id="IPR001841">
    <property type="entry name" value="Znf_RING"/>
</dbReference>
<keyword evidence="7 11" id="KW-0863">Zinc-finger</keyword>
<dbReference type="EC" id="2.3.2.27" evidence="3"/>
<evidence type="ECO:0000313" key="14">
    <source>
        <dbReference type="Proteomes" id="UP000270094"/>
    </source>
</evidence>
<keyword evidence="10" id="KW-0539">Nucleus</keyword>
<evidence type="ECO:0000256" key="10">
    <source>
        <dbReference type="ARBA" id="ARBA00023242"/>
    </source>
</evidence>
<accession>A0A3P7JAM9</accession>
<dbReference type="GO" id="GO:0005634">
    <property type="term" value="C:nucleus"/>
    <property type="evidence" value="ECO:0007669"/>
    <property type="project" value="UniProtKB-SubCell"/>
</dbReference>
<dbReference type="InterPro" id="IPR013083">
    <property type="entry name" value="Znf_RING/FYVE/PHD"/>
</dbReference>
<dbReference type="SUPFAM" id="SSF57850">
    <property type="entry name" value="RING/U-box"/>
    <property type="match status" value="1"/>
</dbReference>
<evidence type="ECO:0000256" key="9">
    <source>
        <dbReference type="ARBA" id="ARBA00022833"/>
    </source>
</evidence>
<dbReference type="InterPro" id="IPR051657">
    <property type="entry name" value="RNF168/RNF169_E3_ubiq-ligase"/>
</dbReference>
<evidence type="ECO:0000256" key="3">
    <source>
        <dbReference type="ARBA" id="ARBA00012483"/>
    </source>
</evidence>
<proteinExistence type="predicted"/>
<dbReference type="SMART" id="SM00184">
    <property type="entry name" value="RING"/>
    <property type="match status" value="1"/>
</dbReference>
<keyword evidence="5" id="KW-0479">Metal-binding</keyword>
<dbReference type="PANTHER" id="PTHR23328">
    <property type="entry name" value="RING-TYPE DOMAIN-CONTAINING PROTEIN"/>
    <property type="match status" value="1"/>
</dbReference>
<dbReference type="GO" id="GO:0008270">
    <property type="term" value="F:zinc ion binding"/>
    <property type="evidence" value="ECO:0007669"/>
    <property type="project" value="UniProtKB-KW"/>
</dbReference>
<dbReference type="Gene3D" id="3.30.40.10">
    <property type="entry name" value="Zinc/RING finger domain, C3HC4 (zinc finger)"/>
    <property type="match status" value="1"/>
</dbReference>
<dbReference type="PROSITE" id="PS50089">
    <property type="entry name" value="ZF_RING_2"/>
    <property type="match status" value="1"/>
</dbReference>
<evidence type="ECO:0000256" key="8">
    <source>
        <dbReference type="ARBA" id="ARBA00022786"/>
    </source>
</evidence>
<dbReference type="AlphaFoldDB" id="A0A3P7JAM9"/>
<dbReference type="Pfam" id="PF13923">
    <property type="entry name" value="zf-C3HC4_2"/>
    <property type="match status" value="1"/>
</dbReference>
<protein>
    <recommendedName>
        <fullName evidence="3">RING-type E3 ubiquitin transferase</fullName>
        <ecNumber evidence="3">2.3.2.27</ecNumber>
    </recommendedName>
</protein>
<evidence type="ECO:0000256" key="5">
    <source>
        <dbReference type="ARBA" id="ARBA00022723"/>
    </source>
</evidence>
<organism evidence="13 14">
    <name type="scientific">Strongylus vulgaris</name>
    <name type="common">Blood worm</name>
    <dbReference type="NCBI Taxonomy" id="40348"/>
    <lineage>
        <taxon>Eukaryota</taxon>
        <taxon>Metazoa</taxon>
        <taxon>Ecdysozoa</taxon>
        <taxon>Nematoda</taxon>
        <taxon>Chromadorea</taxon>
        <taxon>Rhabditida</taxon>
        <taxon>Rhabditina</taxon>
        <taxon>Rhabditomorpha</taxon>
        <taxon>Strongyloidea</taxon>
        <taxon>Strongylidae</taxon>
        <taxon>Strongylus</taxon>
    </lineage>
</organism>
<evidence type="ECO:0000256" key="6">
    <source>
        <dbReference type="ARBA" id="ARBA00022763"/>
    </source>
</evidence>
<dbReference type="OrthoDB" id="5845686at2759"/>
<gene>
    <name evidence="13" type="ORF">SVUK_LOCUS12027</name>
</gene>
<keyword evidence="8" id="KW-0833">Ubl conjugation pathway</keyword>
<keyword evidence="6" id="KW-0227">DNA damage</keyword>
<sequence length="234" mass="26405">MISCSSVQRDASGRDVATVSTSISPGSTPDLCLKSLLLLSPSGLRVPPHTPEQWISTVSNAPFALTLWFRAMDFNCIKCPICLDVMVQASTLRCGHSFCELCLDEAVNYDDRCPECRQYTQGICIINLRLNDCIYNIVKRSNVALDRYKKRKSQCEAAMRIRRHARVILFSVLYNSHKALTLAEIVEEWRVSASHVRRLFRSIYAKASNLKIIKIINFGKNFVISLRNKNVGSS</sequence>
<dbReference type="PROSITE" id="PS00518">
    <property type="entry name" value="ZF_RING_1"/>
    <property type="match status" value="1"/>
</dbReference>
<evidence type="ECO:0000259" key="12">
    <source>
        <dbReference type="PROSITE" id="PS50089"/>
    </source>
</evidence>
<dbReference type="EMBL" id="UYYB01098280">
    <property type="protein sequence ID" value="VDM77029.1"/>
    <property type="molecule type" value="Genomic_DNA"/>
</dbReference>
<name>A0A3P7JAM9_STRVU</name>
<feature type="domain" description="RING-type" evidence="12">
    <location>
        <begin position="79"/>
        <end position="117"/>
    </location>
</feature>
<comment type="subcellular location">
    <subcellularLocation>
        <location evidence="2">Nucleus</location>
    </subcellularLocation>
</comment>
<evidence type="ECO:0000256" key="2">
    <source>
        <dbReference type="ARBA" id="ARBA00004123"/>
    </source>
</evidence>
<dbReference type="GO" id="GO:0035861">
    <property type="term" value="C:site of double-strand break"/>
    <property type="evidence" value="ECO:0007669"/>
    <property type="project" value="TreeGrafter"/>
</dbReference>
<dbReference type="Proteomes" id="UP000270094">
    <property type="component" value="Unassembled WGS sequence"/>
</dbReference>
<evidence type="ECO:0000256" key="4">
    <source>
        <dbReference type="ARBA" id="ARBA00022679"/>
    </source>
</evidence>
<dbReference type="GO" id="GO:0006302">
    <property type="term" value="P:double-strand break repair"/>
    <property type="evidence" value="ECO:0007669"/>
    <property type="project" value="TreeGrafter"/>
</dbReference>
<keyword evidence="14" id="KW-1185">Reference proteome</keyword>
<dbReference type="PANTHER" id="PTHR23328:SF0">
    <property type="entry name" value="RING-TYPE DOMAIN-CONTAINING PROTEIN"/>
    <property type="match status" value="1"/>
</dbReference>
<evidence type="ECO:0000256" key="11">
    <source>
        <dbReference type="PROSITE-ProRule" id="PRU00175"/>
    </source>
</evidence>
<keyword evidence="9" id="KW-0862">Zinc</keyword>
<evidence type="ECO:0000313" key="13">
    <source>
        <dbReference type="EMBL" id="VDM77029.1"/>
    </source>
</evidence>
<comment type="catalytic activity">
    <reaction evidence="1">
        <text>S-ubiquitinyl-[E2 ubiquitin-conjugating enzyme]-L-cysteine + [acceptor protein]-L-lysine = [E2 ubiquitin-conjugating enzyme]-L-cysteine + N(6)-ubiquitinyl-[acceptor protein]-L-lysine.</text>
        <dbReference type="EC" id="2.3.2.27"/>
    </reaction>
</comment>
<keyword evidence="4" id="KW-0808">Transferase</keyword>
<dbReference type="InterPro" id="IPR017907">
    <property type="entry name" value="Znf_RING_CS"/>
</dbReference>
<dbReference type="GO" id="GO:0031491">
    <property type="term" value="F:nucleosome binding"/>
    <property type="evidence" value="ECO:0007669"/>
    <property type="project" value="TreeGrafter"/>
</dbReference>
<reference evidence="13 14" key="1">
    <citation type="submission" date="2018-11" db="EMBL/GenBank/DDBJ databases">
        <authorList>
            <consortium name="Pathogen Informatics"/>
        </authorList>
    </citation>
    <scope>NUCLEOTIDE SEQUENCE [LARGE SCALE GENOMIC DNA]</scope>
</reference>
<dbReference type="GO" id="GO:0061630">
    <property type="term" value="F:ubiquitin protein ligase activity"/>
    <property type="evidence" value="ECO:0007669"/>
    <property type="project" value="UniProtKB-EC"/>
</dbReference>
<evidence type="ECO:0000256" key="7">
    <source>
        <dbReference type="ARBA" id="ARBA00022771"/>
    </source>
</evidence>